<accession>A0A5P9JWJ2</accession>
<keyword evidence="9 10" id="KW-0472">Membrane</keyword>
<evidence type="ECO:0000256" key="6">
    <source>
        <dbReference type="ARBA" id="ARBA00022968"/>
    </source>
</evidence>
<reference evidence="12 13" key="1">
    <citation type="submission" date="2019-10" db="EMBL/GenBank/DDBJ databases">
        <title>Isolation, Identification of Microvirga thermotolerans HR1, a novel thermophilic bacterium and Comparative Genomics of the genus Microvirga.</title>
        <authorList>
            <person name="Li J."/>
            <person name="Zhang W."/>
            <person name="Lin M."/>
            <person name="Wang J."/>
        </authorList>
    </citation>
    <scope>NUCLEOTIDE SEQUENCE [LARGE SCALE GENOMIC DNA]</scope>
    <source>
        <strain evidence="12 13">HR1</strain>
    </source>
</reference>
<evidence type="ECO:0000256" key="9">
    <source>
        <dbReference type="ARBA" id="ARBA00023136"/>
    </source>
</evidence>
<dbReference type="KEGG" id="mico:GDR74_05945"/>
<dbReference type="Pfam" id="PF04442">
    <property type="entry name" value="CtaG_Cox11"/>
    <property type="match status" value="1"/>
</dbReference>
<evidence type="ECO:0000256" key="1">
    <source>
        <dbReference type="ARBA" id="ARBA00004007"/>
    </source>
</evidence>
<evidence type="ECO:0000256" key="7">
    <source>
        <dbReference type="ARBA" id="ARBA00022989"/>
    </source>
</evidence>
<feature type="transmembrane region" description="Helical" evidence="11">
    <location>
        <begin position="18"/>
        <end position="37"/>
    </location>
</feature>
<dbReference type="FunFam" id="2.60.370.10:FF:000001">
    <property type="entry name" value="COX11 cytochrome c oxidase assembly homolog"/>
    <property type="match status" value="1"/>
</dbReference>
<evidence type="ECO:0000256" key="11">
    <source>
        <dbReference type="SAM" id="Phobius"/>
    </source>
</evidence>
<dbReference type="AlphaFoldDB" id="A0A5P9JWJ2"/>
<dbReference type="Gene3D" id="2.60.370.10">
    <property type="entry name" value="Ctag/Cox11"/>
    <property type="match status" value="1"/>
</dbReference>
<dbReference type="SUPFAM" id="SSF110111">
    <property type="entry name" value="Ctag/Cox11"/>
    <property type="match status" value="1"/>
</dbReference>
<keyword evidence="5 10" id="KW-0812">Transmembrane</keyword>
<sequence>MSEAPHVQHDVQRNIRRTVLVCVAAAFGMIGLAYASVPLYDLFCKATGYDGTPSVRTANDSTVIDREIAVRFDSNVAPGLNWRFAPEQPEIKVKLGETVTVLYKVTNVGDKTTTGIATYNVQPDLVGSYFSKLECFCFTEQTLKPGESLESAVVFYVDPRLVEDSDVKDLTAITLSYTYFPSKGGKPVAEAATSKKPIVQ</sequence>
<dbReference type="EMBL" id="CP045423">
    <property type="protein sequence ID" value="QFU15800.1"/>
    <property type="molecule type" value="Genomic_DNA"/>
</dbReference>
<evidence type="ECO:0000256" key="8">
    <source>
        <dbReference type="ARBA" id="ARBA00023008"/>
    </source>
</evidence>
<dbReference type="GO" id="GO:0008535">
    <property type="term" value="P:respiratory chain complex IV assembly"/>
    <property type="evidence" value="ECO:0007669"/>
    <property type="project" value="UniProtKB-UniRule"/>
</dbReference>
<organism evidence="12 13">
    <name type="scientific">Microvirga thermotolerans</name>
    <dbReference type="NCBI Taxonomy" id="2651334"/>
    <lineage>
        <taxon>Bacteria</taxon>
        <taxon>Pseudomonadati</taxon>
        <taxon>Pseudomonadota</taxon>
        <taxon>Alphaproteobacteria</taxon>
        <taxon>Hyphomicrobiales</taxon>
        <taxon>Methylobacteriaceae</taxon>
        <taxon>Microvirga</taxon>
    </lineage>
</organism>
<dbReference type="GO" id="GO:0005507">
    <property type="term" value="F:copper ion binding"/>
    <property type="evidence" value="ECO:0007669"/>
    <property type="project" value="InterPro"/>
</dbReference>
<proteinExistence type="inferred from homology"/>
<feature type="topological domain" description="Periplasmic" evidence="10">
    <location>
        <begin position="37"/>
        <end position="200"/>
    </location>
</feature>
<comment type="function">
    <text evidence="1 10">Exerts its effect at some terminal stage of cytochrome c oxidase synthesis, probably by being involved in the insertion of the copper B into subunit I.</text>
</comment>
<evidence type="ECO:0000256" key="2">
    <source>
        <dbReference type="ARBA" id="ARBA00004382"/>
    </source>
</evidence>
<dbReference type="InterPro" id="IPR023471">
    <property type="entry name" value="CtaG/Cox11_dom_sf"/>
</dbReference>
<comment type="subcellular location">
    <subcellularLocation>
        <location evidence="2 10">Cell inner membrane</location>
        <topology evidence="2 10">Single-pass type II membrane protein</topology>
        <orientation evidence="2 10">Periplasmic side</orientation>
    </subcellularLocation>
</comment>
<evidence type="ECO:0000256" key="4">
    <source>
        <dbReference type="ARBA" id="ARBA00015384"/>
    </source>
</evidence>
<keyword evidence="6 10" id="KW-0735">Signal-anchor</keyword>
<dbReference type="PIRSF" id="PIRSF005413">
    <property type="entry name" value="COX11"/>
    <property type="match status" value="1"/>
</dbReference>
<dbReference type="NCBIfam" id="NF003465">
    <property type="entry name" value="PRK05089.1"/>
    <property type="match status" value="1"/>
</dbReference>
<evidence type="ECO:0000313" key="12">
    <source>
        <dbReference type="EMBL" id="QFU15800.1"/>
    </source>
</evidence>
<feature type="topological domain" description="Cytoplasmic" evidence="10">
    <location>
        <begin position="1"/>
        <end position="13"/>
    </location>
</feature>
<protein>
    <recommendedName>
        <fullName evidence="4 10">Cytochrome c oxidase assembly protein CtaG</fullName>
    </recommendedName>
</protein>
<dbReference type="GO" id="GO:0005886">
    <property type="term" value="C:plasma membrane"/>
    <property type="evidence" value="ECO:0007669"/>
    <property type="project" value="UniProtKB-SubCell"/>
</dbReference>
<gene>
    <name evidence="10" type="primary">ctaG</name>
    <name evidence="12" type="ORF">GDR74_05945</name>
</gene>
<dbReference type="PANTHER" id="PTHR21320:SF3">
    <property type="entry name" value="CYTOCHROME C OXIDASE ASSEMBLY PROTEIN COX11, MITOCHONDRIAL-RELATED"/>
    <property type="match status" value="1"/>
</dbReference>
<dbReference type="PANTHER" id="PTHR21320">
    <property type="entry name" value="CYTOCHROME C OXIDASE ASSEMBLY PROTEIN COX11-RELATED"/>
    <property type="match status" value="1"/>
</dbReference>
<dbReference type="InterPro" id="IPR007533">
    <property type="entry name" value="Cyt_c_oxidase_assmbl_CtaG"/>
</dbReference>
<dbReference type="Proteomes" id="UP000325614">
    <property type="component" value="Chromosome"/>
</dbReference>
<evidence type="ECO:0000313" key="13">
    <source>
        <dbReference type="Proteomes" id="UP000325614"/>
    </source>
</evidence>
<evidence type="ECO:0000256" key="10">
    <source>
        <dbReference type="HAMAP-Rule" id="MF_00155"/>
    </source>
</evidence>
<dbReference type="RefSeq" id="WP_152585445.1">
    <property type="nucleotide sequence ID" value="NZ_CP045423.1"/>
</dbReference>
<keyword evidence="8 10" id="KW-0186">Copper</keyword>
<comment type="similarity">
    <text evidence="3 10">Belongs to the COX11/CtaG family.</text>
</comment>
<evidence type="ECO:0000256" key="3">
    <source>
        <dbReference type="ARBA" id="ARBA00009620"/>
    </source>
</evidence>
<dbReference type="HAMAP" id="MF_00155">
    <property type="entry name" value="CtaG"/>
    <property type="match status" value="1"/>
</dbReference>
<keyword evidence="10" id="KW-0997">Cell inner membrane</keyword>
<keyword evidence="13" id="KW-1185">Reference proteome</keyword>
<name>A0A5P9JWJ2_9HYPH</name>
<evidence type="ECO:0000256" key="5">
    <source>
        <dbReference type="ARBA" id="ARBA00022692"/>
    </source>
</evidence>
<keyword evidence="10" id="KW-1003">Cell membrane</keyword>
<keyword evidence="7 10" id="KW-1133">Transmembrane helix</keyword>